<organism evidence="6 7">
    <name type="scientific">Aspergillus ruber (strain CBS 135680)</name>
    <dbReference type="NCBI Taxonomy" id="1388766"/>
    <lineage>
        <taxon>Eukaryota</taxon>
        <taxon>Fungi</taxon>
        <taxon>Dikarya</taxon>
        <taxon>Ascomycota</taxon>
        <taxon>Pezizomycotina</taxon>
        <taxon>Eurotiomycetes</taxon>
        <taxon>Eurotiomycetidae</taxon>
        <taxon>Eurotiales</taxon>
        <taxon>Aspergillaceae</taxon>
        <taxon>Aspergillus</taxon>
        <taxon>Aspergillus subgen. Aspergillus</taxon>
    </lineage>
</organism>
<keyword evidence="7" id="KW-1185">Reference proteome</keyword>
<dbReference type="HOGENOM" id="CLU_024395_0_0_1"/>
<dbReference type="EMBL" id="KK088424">
    <property type="protein sequence ID" value="EYE94949.1"/>
    <property type="molecule type" value="Genomic_DNA"/>
</dbReference>
<protein>
    <submittedName>
        <fullName evidence="6">F-box domain protein</fullName>
    </submittedName>
</protein>
<dbReference type="GO" id="GO:0051879">
    <property type="term" value="F:Hsp90 protein binding"/>
    <property type="evidence" value="ECO:0007669"/>
    <property type="project" value="TreeGrafter"/>
</dbReference>
<dbReference type="Proteomes" id="UP000019804">
    <property type="component" value="Unassembled WGS sequence"/>
</dbReference>
<accession>A0A017SE82</accession>
<dbReference type="Gene3D" id="1.25.40.10">
    <property type="entry name" value="Tetratricopeptide repeat domain"/>
    <property type="match status" value="1"/>
</dbReference>
<dbReference type="GeneID" id="63699476"/>
<dbReference type="InterPro" id="IPR001810">
    <property type="entry name" value="F-box_dom"/>
</dbReference>
<dbReference type="STRING" id="1388766.A0A017SE82"/>
<dbReference type="SUPFAM" id="SSF52047">
    <property type="entry name" value="RNI-like"/>
    <property type="match status" value="1"/>
</dbReference>
<dbReference type="PROSITE" id="PS50181">
    <property type="entry name" value="FBOX"/>
    <property type="match status" value="1"/>
</dbReference>
<dbReference type="InterPro" id="IPR019734">
    <property type="entry name" value="TPR_rpt"/>
</dbReference>
<evidence type="ECO:0000256" key="2">
    <source>
        <dbReference type="ARBA" id="ARBA00022803"/>
    </source>
</evidence>
<proteinExistence type="predicted"/>
<dbReference type="Gene3D" id="1.20.1280.50">
    <property type="match status" value="1"/>
</dbReference>
<dbReference type="Gene3D" id="3.80.10.10">
    <property type="entry name" value="Ribonuclease Inhibitor"/>
    <property type="match status" value="1"/>
</dbReference>
<feature type="domain" description="F-box" evidence="5">
    <location>
        <begin position="158"/>
        <end position="205"/>
    </location>
</feature>
<dbReference type="Pfam" id="PF03704">
    <property type="entry name" value="BTAD"/>
    <property type="match status" value="1"/>
</dbReference>
<dbReference type="AlphaFoldDB" id="A0A017SE82"/>
<evidence type="ECO:0000313" key="6">
    <source>
        <dbReference type="EMBL" id="EYE94949.1"/>
    </source>
</evidence>
<evidence type="ECO:0000256" key="4">
    <source>
        <dbReference type="SAM" id="MobiDB-lite"/>
    </source>
</evidence>
<dbReference type="PANTHER" id="PTHR22904">
    <property type="entry name" value="TPR REPEAT CONTAINING PROTEIN"/>
    <property type="match status" value="1"/>
</dbReference>
<reference evidence="7" key="1">
    <citation type="journal article" date="2014" name="Nat. Commun.">
        <title>Genomic adaptations of the halophilic Dead Sea filamentous fungus Eurotium rubrum.</title>
        <authorList>
            <person name="Kis-Papo T."/>
            <person name="Weig A.R."/>
            <person name="Riley R."/>
            <person name="Persoh D."/>
            <person name="Salamov A."/>
            <person name="Sun H."/>
            <person name="Lipzen A."/>
            <person name="Wasser S.P."/>
            <person name="Rambold G."/>
            <person name="Grigoriev I.V."/>
            <person name="Nevo E."/>
        </authorList>
    </citation>
    <scope>NUCLEOTIDE SEQUENCE [LARGE SCALE GENOMIC DNA]</scope>
    <source>
        <strain evidence="7">CBS 135680</strain>
    </source>
</reference>
<sequence>MGSRSLPDGSKFLNSAGRSVGDRRTGGAPRGEGAVLLQHGRNLYQQGNFSAAVEAFTEALKDKDSDLLSILDSRAAAYSKLARHDQALRDTKQMIKCGKNDERGYLRCAKTLLLNGKPDKALEVYAYGLKSLPTSHPRRYLVEQLHNKLEDKMSAKLLDPFTVLPLEVAVMVLQHFTFKQIVAILRVSKRWDQFLTSMRNTWLRMDLSEARGARGRVHWTSVRSYIRRSKGMLTHAIVKNISAQSTQRVLEFISRCPHLVHFEFWDFHDPAAFYGLFKGSKQLKTLVVSAHMPMAQERIVGFLNGIPHLERIEIHNAKPSPRTRMEWPSNLPNLKSITFGSEDVEPPSFGPALFVPPLYNHRLSHAIPNLEELRLDWYGHALQRPHVNLMSKDFPRLRRLNISGHSFSNSDGFFPPGLEYLRVHACAADIDVEYHPGPHLANLKTLVLSDVNWLHARNLKQLVSNTDGSLRVLWLDSCMWVANELSEVMQGYFGDITELSLSRVPKVGDALVGCIVTFMPDLKILHLSYTDVSGRAIKMLADARMTGDEKKTRIDRLYVKGCEGVSSDAVAYGRTRGIEIFT</sequence>
<dbReference type="InterPro" id="IPR005158">
    <property type="entry name" value="BTAD"/>
</dbReference>
<dbReference type="SUPFAM" id="SSF81383">
    <property type="entry name" value="F-box domain"/>
    <property type="match status" value="1"/>
</dbReference>
<keyword evidence="2 3" id="KW-0802">TPR repeat</keyword>
<evidence type="ECO:0000256" key="1">
    <source>
        <dbReference type="ARBA" id="ARBA00022737"/>
    </source>
</evidence>
<evidence type="ECO:0000313" key="7">
    <source>
        <dbReference type="Proteomes" id="UP000019804"/>
    </source>
</evidence>
<dbReference type="PANTHER" id="PTHR22904:SF523">
    <property type="entry name" value="STRESS-INDUCED-PHOSPHOPROTEIN 1"/>
    <property type="match status" value="1"/>
</dbReference>
<evidence type="ECO:0000256" key="3">
    <source>
        <dbReference type="PROSITE-ProRule" id="PRU00339"/>
    </source>
</evidence>
<dbReference type="RefSeq" id="XP_040638637.1">
    <property type="nucleotide sequence ID" value="XM_040784352.1"/>
</dbReference>
<feature type="repeat" description="TPR" evidence="3">
    <location>
        <begin position="33"/>
        <end position="66"/>
    </location>
</feature>
<dbReference type="InterPro" id="IPR032675">
    <property type="entry name" value="LRR_dom_sf"/>
</dbReference>
<dbReference type="SUPFAM" id="SSF48452">
    <property type="entry name" value="TPR-like"/>
    <property type="match status" value="1"/>
</dbReference>
<dbReference type="InterPro" id="IPR036047">
    <property type="entry name" value="F-box-like_dom_sf"/>
</dbReference>
<evidence type="ECO:0000259" key="5">
    <source>
        <dbReference type="PROSITE" id="PS50181"/>
    </source>
</evidence>
<name>A0A017SE82_ASPRC</name>
<keyword evidence="1" id="KW-0677">Repeat</keyword>
<feature type="region of interest" description="Disordered" evidence="4">
    <location>
        <begin position="1"/>
        <end position="32"/>
    </location>
</feature>
<dbReference type="OrthoDB" id="629492at2759"/>
<dbReference type="Pfam" id="PF00646">
    <property type="entry name" value="F-box"/>
    <property type="match status" value="1"/>
</dbReference>
<dbReference type="PROSITE" id="PS50005">
    <property type="entry name" value="TPR"/>
    <property type="match status" value="1"/>
</dbReference>
<gene>
    <name evidence="6" type="ORF">EURHEDRAFT_456432</name>
</gene>
<dbReference type="InterPro" id="IPR011990">
    <property type="entry name" value="TPR-like_helical_dom_sf"/>
</dbReference>